<keyword evidence="5 17" id="KW-0547">Nucleotide-binding</keyword>
<dbReference type="GO" id="GO:0008765">
    <property type="term" value="F:UDP-N-acetylmuramoylalanyl-D-glutamate-2,6-diaminopimelate ligase activity"/>
    <property type="evidence" value="ECO:0007669"/>
    <property type="project" value="UniProtKB-UniRule"/>
</dbReference>
<dbReference type="SUPFAM" id="SSF53623">
    <property type="entry name" value="MurD-like peptide ligases, catalytic domain"/>
    <property type="match status" value="1"/>
</dbReference>
<reference evidence="21" key="2">
    <citation type="submission" date="2020-09" db="EMBL/GenBank/DDBJ databases">
        <authorList>
            <person name="Sun Q."/>
            <person name="Zhou Y."/>
        </authorList>
    </citation>
    <scope>NUCLEOTIDE SEQUENCE</scope>
    <source>
        <strain evidence="21">CGMCC 1.12698</strain>
    </source>
</reference>
<evidence type="ECO:0000259" key="19">
    <source>
        <dbReference type="Pfam" id="PF02875"/>
    </source>
</evidence>
<keyword evidence="6 17" id="KW-0067">ATP-binding</keyword>
<keyword evidence="3 17" id="KW-0963">Cytoplasm</keyword>
<dbReference type="HAMAP" id="MF_00208">
    <property type="entry name" value="MurE"/>
    <property type="match status" value="1"/>
</dbReference>
<keyword evidence="7 17" id="KW-0133">Cell shape</keyword>
<keyword evidence="17 18" id="KW-0131">Cell cycle</keyword>
<feature type="modified residue" description="N6-carboxylysine" evidence="17">
    <location>
        <position position="220"/>
    </location>
</feature>
<feature type="binding site" evidence="17">
    <location>
        <position position="460"/>
    </location>
    <ligand>
        <name>meso-2,6-diaminopimelate</name>
        <dbReference type="ChEBI" id="CHEBI:57791"/>
    </ligand>
</feature>
<protein>
    <recommendedName>
        <fullName evidence="13 17">UDP-N-acetylmuramoyl-L-alanyl-D-glutamate--2,6-diaminopimelate ligase</fullName>
        <ecNumber evidence="12 17">6.3.2.13</ecNumber>
    </recommendedName>
    <alternativeName>
        <fullName evidence="14 17">Meso-A2pm-adding enzyme</fullName>
    </alternativeName>
    <alternativeName>
        <fullName evidence="15 17">Meso-diaminopimelate-adding enzyme</fullName>
    </alternativeName>
    <alternativeName>
        <fullName evidence="16 17">UDP-MurNAc-L-Ala-D-Glu:meso-diaminopimelate ligase</fullName>
    </alternativeName>
    <alternativeName>
        <fullName evidence="17">UDP-MurNAc-tripeptide synthetase</fullName>
    </alternativeName>
    <alternativeName>
        <fullName evidence="17">UDP-N-acetylmuramyl-tripeptide synthetase</fullName>
    </alternativeName>
</protein>
<evidence type="ECO:0000256" key="9">
    <source>
        <dbReference type="ARBA" id="ARBA00023316"/>
    </source>
</evidence>
<evidence type="ECO:0000256" key="8">
    <source>
        <dbReference type="ARBA" id="ARBA00022984"/>
    </source>
</evidence>
<keyword evidence="17" id="KW-0460">Magnesium</keyword>
<dbReference type="AlphaFoldDB" id="A0A917EQY9"/>
<dbReference type="InterPro" id="IPR036565">
    <property type="entry name" value="Mur-like_cat_sf"/>
</dbReference>
<dbReference type="PANTHER" id="PTHR23135:SF4">
    <property type="entry name" value="UDP-N-ACETYLMURAMOYL-L-ALANYL-D-GLUTAMATE--2,6-DIAMINOPIMELATE LIGASE MURE HOMOLOG, CHLOROPLASTIC"/>
    <property type="match status" value="1"/>
</dbReference>
<dbReference type="GO" id="GO:0005524">
    <property type="term" value="F:ATP binding"/>
    <property type="evidence" value="ECO:0007669"/>
    <property type="project" value="UniProtKB-UniRule"/>
</dbReference>
<dbReference type="GO" id="GO:0008360">
    <property type="term" value="P:regulation of cell shape"/>
    <property type="evidence" value="ECO:0007669"/>
    <property type="project" value="UniProtKB-KW"/>
</dbReference>
<dbReference type="GO" id="GO:0004326">
    <property type="term" value="F:tetrahydrofolylpolyglutamate synthase activity"/>
    <property type="evidence" value="ECO:0007669"/>
    <property type="project" value="InterPro"/>
</dbReference>
<dbReference type="Gene3D" id="3.40.1390.10">
    <property type="entry name" value="MurE/MurF, N-terminal domain"/>
    <property type="match status" value="1"/>
</dbReference>
<dbReference type="EC" id="6.3.2.13" evidence="12 17"/>
<dbReference type="InterPro" id="IPR035911">
    <property type="entry name" value="MurE/MurF_N"/>
</dbReference>
<comment type="function">
    <text evidence="11 17">Catalyzes the addition of meso-diaminopimelic acid to the nucleotide precursor UDP-N-acetylmuramoyl-L-alanyl-D-glutamate (UMAG) in the biosynthesis of bacterial cell-wall peptidoglycan.</text>
</comment>
<name>A0A917EQY9_9BACI</name>
<dbReference type="InterPro" id="IPR013221">
    <property type="entry name" value="Mur_ligase_cen"/>
</dbReference>
<evidence type="ECO:0000256" key="18">
    <source>
        <dbReference type="RuleBase" id="RU004135"/>
    </source>
</evidence>
<evidence type="ECO:0000256" key="16">
    <source>
        <dbReference type="ARBA" id="ARBA00081560"/>
    </source>
</evidence>
<evidence type="ECO:0000256" key="14">
    <source>
        <dbReference type="ARBA" id="ARBA00075482"/>
    </source>
</evidence>
<feature type="binding site" evidence="17">
    <location>
        <position position="464"/>
    </location>
    <ligand>
        <name>meso-2,6-diaminopimelate</name>
        <dbReference type="ChEBI" id="CHEBI:57791"/>
    </ligand>
</feature>
<evidence type="ECO:0000259" key="20">
    <source>
        <dbReference type="Pfam" id="PF08245"/>
    </source>
</evidence>
<comment type="caution">
    <text evidence="17">Lacks conserved residue(s) required for the propagation of feature annotation.</text>
</comment>
<dbReference type="Pfam" id="PF02875">
    <property type="entry name" value="Mur_ligase_C"/>
    <property type="match status" value="1"/>
</dbReference>
<feature type="binding site" evidence="17">
    <location>
        <position position="384"/>
    </location>
    <ligand>
        <name>meso-2,6-diaminopimelate</name>
        <dbReference type="ChEBI" id="CHEBI:57791"/>
    </ligand>
</feature>
<dbReference type="GO" id="GO:0000287">
    <property type="term" value="F:magnesium ion binding"/>
    <property type="evidence" value="ECO:0007669"/>
    <property type="project" value="UniProtKB-UniRule"/>
</dbReference>
<keyword evidence="17 18" id="KW-0132">Cell division</keyword>
<keyword evidence="8 17" id="KW-0573">Peptidoglycan synthesis</keyword>
<dbReference type="FunFam" id="3.90.190.20:FF:000006">
    <property type="entry name" value="UDP-N-acetylmuramoyl-L-alanyl-D-glutamate--2,6-diaminopimelate ligase"/>
    <property type="match status" value="1"/>
</dbReference>
<dbReference type="SUPFAM" id="SSF63418">
    <property type="entry name" value="MurE/MurF N-terminal domain"/>
    <property type="match status" value="1"/>
</dbReference>
<dbReference type="GO" id="GO:0071555">
    <property type="term" value="P:cell wall organization"/>
    <property type="evidence" value="ECO:0007669"/>
    <property type="project" value="UniProtKB-KW"/>
</dbReference>
<evidence type="ECO:0000256" key="12">
    <source>
        <dbReference type="ARBA" id="ARBA00066633"/>
    </source>
</evidence>
<gene>
    <name evidence="17 21" type="primary">murE</name>
    <name evidence="21" type="ORF">GCM10007140_18190</name>
</gene>
<dbReference type="RefSeq" id="WP_188388737.1">
    <property type="nucleotide sequence ID" value="NZ_BMFK01000001.1"/>
</dbReference>
<reference evidence="21" key="1">
    <citation type="journal article" date="2014" name="Int. J. Syst. Evol. Microbiol.">
        <title>Complete genome sequence of Corynebacterium casei LMG S-19264T (=DSM 44701T), isolated from a smear-ripened cheese.</title>
        <authorList>
            <consortium name="US DOE Joint Genome Institute (JGI-PGF)"/>
            <person name="Walter F."/>
            <person name="Albersmeier A."/>
            <person name="Kalinowski J."/>
            <person name="Ruckert C."/>
        </authorList>
    </citation>
    <scope>NUCLEOTIDE SEQUENCE</scope>
    <source>
        <strain evidence="21">CGMCC 1.12698</strain>
    </source>
</reference>
<dbReference type="InterPro" id="IPR018109">
    <property type="entry name" value="Folylpolyglutamate_synth_CS"/>
</dbReference>
<evidence type="ECO:0000256" key="13">
    <source>
        <dbReference type="ARBA" id="ARBA00072883"/>
    </source>
</evidence>
<evidence type="ECO:0000256" key="5">
    <source>
        <dbReference type="ARBA" id="ARBA00022741"/>
    </source>
</evidence>
<dbReference type="PROSITE" id="PS01011">
    <property type="entry name" value="FOLYLPOLYGLU_SYNT_1"/>
    <property type="match status" value="1"/>
</dbReference>
<feature type="binding site" evidence="17">
    <location>
        <position position="188"/>
    </location>
    <ligand>
        <name>UDP-N-acetyl-alpha-D-muramoyl-L-alanyl-D-glutamate</name>
        <dbReference type="ChEBI" id="CHEBI:83900"/>
    </ligand>
</feature>
<accession>A0A917EQY9</accession>
<feature type="domain" description="Mur ligase C-terminal" evidence="19">
    <location>
        <begin position="335"/>
        <end position="462"/>
    </location>
</feature>
<comment type="subcellular location">
    <subcellularLocation>
        <location evidence="17 18">Cytoplasm</location>
    </subcellularLocation>
</comment>
<organism evidence="21 22">
    <name type="scientific">Priestia taiwanensis</name>
    <dbReference type="NCBI Taxonomy" id="1347902"/>
    <lineage>
        <taxon>Bacteria</taxon>
        <taxon>Bacillati</taxon>
        <taxon>Bacillota</taxon>
        <taxon>Bacilli</taxon>
        <taxon>Bacillales</taxon>
        <taxon>Bacillaceae</taxon>
        <taxon>Priestia</taxon>
    </lineage>
</organism>
<evidence type="ECO:0000256" key="17">
    <source>
        <dbReference type="HAMAP-Rule" id="MF_00208"/>
    </source>
</evidence>
<dbReference type="NCBIfam" id="NF001126">
    <property type="entry name" value="PRK00139.1-4"/>
    <property type="match status" value="1"/>
</dbReference>
<feature type="binding site" evidence="17">
    <location>
        <position position="30"/>
    </location>
    <ligand>
        <name>UDP-N-acetyl-alpha-D-muramoyl-L-alanyl-D-glutamate</name>
        <dbReference type="ChEBI" id="CHEBI:83900"/>
    </ligand>
</feature>
<evidence type="ECO:0000256" key="6">
    <source>
        <dbReference type="ARBA" id="ARBA00022840"/>
    </source>
</evidence>
<comment type="PTM">
    <text evidence="17">Carboxylation is probably crucial for Mg(2+) binding and, consequently, for the gamma-phosphate positioning of ATP.</text>
</comment>
<evidence type="ECO:0000313" key="21">
    <source>
        <dbReference type="EMBL" id="GGE68479.1"/>
    </source>
</evidence>
<comment type="similarity">
    <text evidence="2 17">Belongs to the MurCDEF family. MurE subfamily.</text>
</comment>
<evidence type="ECO:0000256" key="3">
    <source>
        <dbReference type="ARBA" id="ARBA00022490"/>
    </source>
</evidence>
<evidence type="ECO:0000256" key="15">
    <source>
        <dbReference type="ARBA" id="ARBA00076158"/>
    </source>
</evidence>
<evidence type="ECO:0000256" key="2">
    <source>
        <dbReference type="ARBA" id="ARBA00005898"/>
    </source>
</evidence>
<dbReference type="GO" id="GO:0051301">
    <property type="term" value="P:cell division"/>
    <property type="evidence" value="ECO:0007669"/>
    <property type="project" value="UniProtKB-KW"/>
</dbReference>
<sequence length="488" mass="53509">MRIQELASLLATATVVGDGHTKVTGIQMDSRKIQQGDLFVCIGGIDGFLEDRHQYAEVAVKAGAAGLVVERDVDVDVPKIFVRDARHALALFSAHVYNHPSKELGVIGITGTNGKTTTAYLLEKMMADGGFQTGIMGSIEMKIGKDVLPTDINTQEPPTLQRSLRKMVDVGTDYCMMEVTSQGLDMGRVKGVQFKTAVFTNLTQDHLDYHETFEAYRAAKGLFFSRLGNMFSEQTYAVLNADDSAWRYFAEQTIAEVITYGIHNEADVRATNIEVTAKGLRFDVSTFKGDATITMPMLGTFNIYNALGAIATALLEGISLQTIQQSLASVQPVRGRMEVVEAGQDFTVIVDYAHTPDALENTLSTIKEFATGKIITVFGCGGNRDKSKRPLMGRIAGLYSDEILITSDNPRDEDPLEILHNIEQGIEGEHLSYALIVDRKDAIEQALKQAQLGDVVVIAGKGHETYQLINGKTIHFDDREIVRHVLGK</sequence>
<comment type="pathway">
    <text evidence="1 17 18">Cell wall biogenesis; peptidoglycan biosynthesis.</text>
</comment>
<proteinExistence type="inferred from homology"/>
<feature type="binding site" evidence="17">
    <location>
        <begin position="408"/>
        <end position="411"/>
    </location>
    <ligand>
        <name>meso-2,6-diaminopimelate</name>
        <dbReference type="ChEBI" id="CHEBI:57791"/>
    </ligand>
</feature>
<evidence type="ECO:0000256" key="7">
    <source>
        <dbReference type="ARBA" id="ARBA00022960"/>
    </source>
</evidence>
<dbReference type="GO" id="GO:0005737">
    <property type="term" value="C:cytoplasm"/>
    <property type="evidence" value="ECO:0007669"/>
    <property type="project" value="UniProtKB-SubCell"/>
</dbReference>
<dbReference type="PANTHER" id="PTHR23135">
    <property type="entry name" value="MUR LIGASE FAMILY MEMBER"/>
    <property type="match status" value="1"/>
</dbReference>
<feature type="binding site" evidence="17">
    <location>
        <position position="180"/>
    </location>
    <ligand>
        <name>UDP-N-acetyl-alpha-D-muramoyl-L-alanyl-D-glutamate</name>
        <dbReference type="ChEBI" id="CHEBI:83900"/>
    </ligand>
</feature>
<keyword evidence="4 17" id="KW-0436">Ligase</keyword>
<feature type="binding site" evidence="17">
    <location>
        <begin position="111"/>
        <end position="117"/>
    </location>
    <ligand>
        <name>ATP</name>
        <dbReference type="ChEBI" id="CHEBI:30616"/>
    </ligand>
</feature>
<feature type="short sequence motif" description="Meso-diaminopimelate recognition motif" evidence="17">
    <location>
        <begin position="408"/>
        <end position="411"/>
    </location>
</feature>
<dbReference type="Gene3D" id="3.90.190.20">
    <property type="entry name" value="Mur ligase, C-terminal domain"/>
    <property type="match status" value="1"/>
</dbReference>
<keyword evidence="9 17" id="KW-0961">Cell wall biogenesis/degradation</keyword>
<dbReference type="InterPro" id="IPR004101">
    <property type="entry name" value="Mur_ligase_C"/>
</dbReference>
<feature type="domain" description="Mur ligase central" evidence="20">
    <location>
        <begin position="109"/>
        <end position="313"/>
    </location>
</feature>
<dbReference type="Pfam" id="PF08245">
    <property type="entry name" value="Mur_ligase_M"/>
    <property type="match status" value="1"/>
</dbReference>
<dbReference type="NCBIfam" id="TIGR01085">
    <property type="entry name" value="murE"/>
    <property type="match status" value="1"/>
</dbReference>
<keyword evidence="22" id="KW-1185">Reference proteome</keyword>
<evidence type="ECO:0000313" key="22">
    <source>
        <dbReference type="Proteomes" id="UP000605259"/>
    </source>
</evidence>
<dbReference type="InterPro" id="IPR005761">
    <property type="entry name" value="UDP-N-AcMur-Glu-dNH2Pim_ligase"/>
</dbReference>
<evidence type="ECO:0000256" key="10">
    <source>
        <dbReference type="ARBA" id="ARBA00050251"/>
    </source>
</evidence>
<comment type="cofactor">
    <cofactor evidence="17">
        <name>Mg(2+)</name>
        <dbReference type="ChEBI" id="CHEBI:18420"/>
    </cofactor>
</comment>
<evidence type="ECO:0000256" key="11">
    <source>
        <dbReference type="ARBA" id="ARBA00056782"/>
    </source>
</evidence>
<dbReference type="NCBIfam" id="NF001124">
    <property type="entry name" value="PRK00139.1-2"/>
    <property type="match status" value="1"/>
</dbReference>
<evidence type="ECO:0000256" key="4">
    <source>
        <dbReference type="ARBA" id="ARBA00022598"/>
    </source>
</evidence>
<dbReference type="SUPFAM" id="SSF53244">
    <property type="entry name" value="MurD-like peptide ligases, peptide-binding domain"/>
    <property type="match status" value="1"/>
</dbReference>
<dbReference type="GO" id="GO:0009252">
    <property type="term" value="P:peptidoglycan biosynthetic process"/>
    <property type="evidence" value="ECO:0007669"/>
    <property type="project" value="UniProtKB-UniRule"/>
</dbReference>
<dbReference type="InterPro" id="IPR036615">
    <property type="entry name" value="Mur_ligase_C_dom_sf"/>
</dbReference>
<dbReference type="Proteomes" id="UP000605259">
    <property type="component" value="Unassembled WGS sequence"/>
</dbReference>
<dbReference type="Gene3D" id="3.40.1190.10">
    <property type="entry name" value="Mur-like, catalytic domain"/>
    <property type="match status" value="1"/>
</dbReference>
<comment type="caution">
    <text evidence="21">The sequence shown here is derived from an EMBL/GenBank/DDBJ whole genome shotgun (WGS) entry which is preliminary data.</text>
</comment>
<comment type="catalytic activity">
    <reaction evidence="10 17">
        <text>UDP-N-acetyl-alpha-D-muramoyl-L-alanyl-D-glutamate + meso-2,6-diaminopimelate + ATP = UDP-N-acetyl-alpha-D-muramoyl-L-alanyl-gamma-D-glutamyl-meso-2,6-diaminopimelate + ADP + phosphate + H(+)</text>
        <dbReference type="Rhea" id="RHEA:23676"/>
        <dbReference type="ChEBI" id="CHEBI:15378"/>
        <dbReference type="ChEBI" id="CHEBI:30616"/>
        <dbReference type="ChEBI" id="CHEBI:43474"/>
        <dbReference type="ChEBI" id="CHEBI:57791"/>
        <dbReference type="ChEBI" id="CHEBI:83900"/>
        <dbReference type="ChEBI" id="CHEBI:83905"/>
        <dbReference type="ChEBI" id="CHEBI:456216"/>
        <dbReference type="EC" id="6.3.2.13"/>
    </reaction>
</comment>
<evidence type="ECO:0000256" key="1">
    <source>
        <dbReference type="ARBA" id="ARBA00004752"/>
    </source>
</evidence>
<dbReference type="EMBL" id="BMFK01000001">
    <property type="protein sequence ID" value="GGE68479.1"/>
    <property type="molecule type" value="Genomic_DNA"/>
</dbReference>